<feature type="signal peptide" evidence="1">
    <location>
        <begin position="1"/>
        <end position="19"/>
    </location>
</feature>
<evidence type="ECO:0000313" key="4">
    <source>
        <dbReference type="Proteomes" id="UP001596977"/>
    </source>
</evidence>
<feature type="domain" description="DUF6265" evidence="2">
    <location>
        <begin position="27"/>
        <end position="132"/>
    </location>
</feature>
<gene>
    <name evidence="3" type="ORF">ACFQ1E_10075</name>
</gene>
<accession>A0ABW3H5F7</accession>
<dbReference type="Pfam" id="PF19780">
    <property type="entry name" value="DUF6265"/>
    <property type="match status" value="1"/>
</dbReference>
<reference evidence="4" key="1">
    <citation type="journal article" date="2019" name="Int. J. Syst. Evol. Microbiol.">
        <title>The Global Catalogue of Microorganisms (GCM) 10K type strain sequencing project: providing services to taxonomists for standard genome sequencing and annotation.</title>
        <authorList>
            <consortium name="The Broad Institute Genomics Platform"/>
            <consortium name="The Broad Institute Genome Sequencing Center for Infectious Disease"/>
            <person name="Wu L."/>
            <person name="Ma J."/>
        </authorList>
    </citation>
    <scope>NUCLEOTIDE SEQUENCE [LARGE SCALE GENOMIC DNA]</scope>
    <source>
        <strain evidence="4">CCUG 62982</strain>
    </source>
</reference>
<evidence type="ECO:0000256" key="1">
    <source>
        <dbReference type="SAM" id="SignalP"/>
    </source>
</evidence>
<comment type="caution">
    <text evidence="3">The sequence shown here is derived from an EMBL/GenBank/DDBJ whole genome shotgun (WGS) entry which is preliminary data.</text>
</comment>
<name>A0ABW3H5F7_9SPHN</name>
<dbReference type="InterPro" id="IPR046232">
    <property type="entry name" value="DUF6265"/>
</dbReference>
<organism evidence="3 4">
    <name type="scientific">Sphingomonas canadensis</name>
    <dbReference type="NCBI Taxonomy" id="1219257"/>
    <lineage>
        <taxon>Bacteria</taxon>
        <taxon>Pseudomonadati</taxon>
        <taxon>Pseudomonadota</taxon>
        <taxon>Alphaproteobacteria</taxon>
        <taxon>Sphingomonadales</taxon>
        <taxon>Sphingomonadaceae</taxon>
        <taxon>Sphingomonas</taxon>
    </lineage>
</organism>
<evidence type="ECO:0000259" key="2">
    <source>
        <dbReference type="Pfam" id="PF19780"/>
    </source>
</evidence>
<evidence type="ECO:0000313" key="3">
    <source>
        <dbReference type="EMBL" id="MFD0946685.1"/>
    </source>
</evidence>
<keyword evidence="1" id="KW-0732">Signal</keyword>
<dbReference type="Proteomes" id="UP001596977">
    <property type="component" value="Unassembled WGS sequence"/>
</dbReference>
<dbReference type="EMBL" id="JBHTJG010000004">
    <property type="protein sequence ID" value="MFD0946685.1"/>
    <property type="molecule type" value="Genomic_DNA"/>
</dbReference>
<feature type="chain" id="PRO_5046518694" evidence="1">
    <location>
        <begin position="20"/>
        <end position="149"/>
    </location>
</feature>
<dbReference type="RefSeq" id="WP_264944237.1">
    <property type="nucleotide sequence ID" value="NZ_JAPDRA010000004.1"/>
</dbReference>
<keyword evidence="4" id="KW-1185">Reference proteome</keyword>
<sequence>MRSLIALAAAPMIAGAAPAQEAVPMPAWMAGTWCTEGAAAITCERWSAPAGGMMLGSSQTVKGGRTVSFEYLRVTLEGAVPVYTAQPGGGAAVAFRAAAGGDRAITFANPGHDYPQRIRYWREGDSLNAEIALADGSKPMRWRYLRAAD</sequence>
<proteinExistence type="predicted"/>
<protein>
    <submittedName>
        <fullName evidence="3">DUF6265 family protein</fullName>
    </submittedName>
</protein>